<dbReference type="PIRSF" id="PIRSF002741">
    <property type="entry name" value="MppA"/>
    <property type="match status" value="1"/>
</dbReference>
<dbReference type="Pfam" id="PF00496">
    <property type="entry name" value="SBP_bac_5"/>
    <property type="match status" value="1"/>
</dbReference>
<comment type="caution">
    <text evidence="3">The sequence shown here is derived from an EMBL/GenBank/DDBJ whole genome shotgun (WGS) entry which is preliminary data.</text>
</comment>
<dbReference type="EMBL" id="JYIT01000036">
    <property type="protein sequence ID" value="KJL33128.1"/>
    <property type="molecule type" value="Genomic_DNA"/>
</dbReference>
<protein>
    <submittedName>
        <fullName evidence="3">Heme-binding protein A</fullName>
    </submittedName>
</protein>
<dbReference type="Proteomes" id="UP000033448">
    <property type="component" value="Unassembled WGS sequence"/>
</dbReference>
<keyword evidence="1" id="KW-0732">Signal</keyword>
<dbReference type="GO" id="GO:0042597">
    <property type="term" value="C:periplasmic space"/>
    <property type="evidence" value="ECO:0007669"/>
    <property type="project" value="UniProtKB-ARBA"/>
</dbReference>
<evidence type="ECO:0000313" key="4">
    <source>
        <dbReference type="Proteomes" id="UP000033448"/>
    </source>
</evidence>
<dbReference type="Gene3D" id="3.40.190.10">
    <property type="entry name" value="Periplasmic binding protein-like II"/>
    <property type="match status" value="1"/>
</dbReference>
<dbReference type="InterPro" id="IPR039424">
    <property type="entry name" value="SBP_5"/>
</dbReference>
<dbReference type="GO" id="GO:0043190">
    <property type="term" value="C:ATP-binding cassette (ABC) transporter complex"/>
    <property type="evidence" value="ECO:0007669"/>
    <property type="project" value="InterPro"/>
</dbReference>
<keyword evidence="4" id="KW-1185">Reference proteome</keyword>
<organism evidence="3 4">
    <name type="scientific">Microbacterium azadirachtae</name>
    <dbReference type="NCBI Taxonomy" id="582680"/>
    <lineage>
        <taxon>Bacteria</taxon>
        <taxon>Bacillati</taxon>
        <taxon>Actinomycetota</taxon>
        <taxon>Actinomycetes</taxon>
        <taxon>Micrococcales</taxon>
        <taxon>Microbacteriaceae</taxon>
        <taxon>Microbacterium</taxon>
    </lineage>
</organism>
<reference evidence="3 4" key="1">
    <citation type="submission" date="2015-02" db="EMBL/GenBank/DDBJ databases">
        <title>Draft genome sequences of ten Microbacterium spp. with emphasis on heavy metal contaminated environments.</title>
        <authorList>
            <person name="Corretto E."/>
        </authorList>
    </citation>
    <scope>NUCLEOTIDE SEQUENCE [LARGE SCALE GENOMIC DNA]</scope>
    <source>
        <strain evidence="3 4">DSM 23848</strain>
    </source>
</reference>
<sequence>MKRIPLAIAAAVAAVLALTSCSGGGAATQTSGAAVANAPEDLNIGNFLDVTSWDPAVADIGFDGPYLSAVYDALIALDKDGKPVPALAEKWEVASDDLSITLTLHKGGKFSDGAPVDADAVVKSLEYLKAGARSGEAYTNVSSFEAVDDHTVKINLTQRDDTILYFMGLGRSYVMSPKAIAAGTLGKEPVGSGPYTLDSSTSVAGSEYHFTKVPGYWDAKAYAFTKVAIFPIMDATARQNAMLSGQINVQYGDIANKDAAQQQGWNTVSRVSGWAGLVITDHTGAKNKALGDLKVRQALNDAFDGAAILKAVGNGAGVATNQVFPDGGSVNDKSLNGQYAYNVDKAKQLLTEAGYPNGFEISMPMSPIFEQWKPAAEQALTAIGVKVTWDNMQMPDYQLNAPNYPMFISFLAMDGNEVATVARQVTSKQWFNPAPDYASNTVLAPLVKKVQETKGSDQTAAIKELNKALVDQAWWSVWYQADNTYYTVPGIKIQPVIGMMFPTLRYITQG</sequence>
<evidence type="ECO:0000259" key="2">
    <source>
        <dbReference type="Pfam" id="PF00496"/>
    </source>
</evidence>
<gene>
    <name evidence="3" type="primary">hbpA_1</name>
    <name evidence="3" type="ORF">RL72_00129</name>
</gene>
<feature type="signal peptide" evidence="1">
    <location>
        <begin position="1"/>
        <end position="26"/>
    </location>
</feature>
<dbReference type="GO" id="GO:0015833">
    <property type="term" value="P:peptide transport"/>
    <property type="evidence" value="ECO:0007669"/>
    <property type="project" value="TreeGrafter"/>
</dbReference>
<feature type="domain" description="Solute-binding protein family 5" evidence="2">
    <location>
        <begin position="82"/>
        <end position="423"/>
    </location>
</feature>
<name>A0A0F0LIZ7_9MICO</name>
<dbReference type="SUPFAM" id="SSF53850">
    <property type="entry name" value="Periplasmic binding protein-like II"/>
    <property type="match status" value="1"/>
</dbReference>
<dbReference type="PANTHER" id="PTHR30290">
    <property type="entry name" value="PERIPLASMIC BINDING COMPONENT OF ABC TRANSPORTER"/>
    <property type="match status" value="1"/>
</dbReference>
<dbReference type="PROSITE" id="PS51257">
    <property type="entry name" value="PROKAR_LIPOPROTEIN"/>
    <property type="match status" value="1"/>
</dbReference>
<dbReference type="GO" id="GO:1904680">
    <property type="term" value="F:peptide transmembrane transporter activity"/>
    <property type="evidence" value="ECO:0007669"/>
    <property type="project" value="TreeGrafter"/>
</dbReference>
<dbReference type="RefSeq" id="WP_248700320.1">
    <property type="nucleotide sequence ID" value="NZ_JYIT01000036.1"/>
</dbReference>
<accession>A0A0F0LIZ7</accession>
<dbReference type="InterPro" id="IPR000914">
    <property type="entry name" value="SBP_5_dom"/>
</dbReference>
<feature type="chain" id="PRO_5002445195" evidence="1">
    <location>
        <begin position="27"/>
        <end position="510"/>
    </location>
</feature>
<proteinExistence type="predicted"/>
<dbReference type="AlphaFoldDB" id="A0A0F0LIZ7"/>
<dbReference type="Gene3D" id="3.10.105.10">
    <property type="entry name" value="Dipeptide-binding Protein, Domain 3"/>
    <property type="match status" value="1"/>
</dbReference>
<evidence type="ECO:0000256" key="1">
    <source>
        <dbReference type="SAM" id="SignalP"/>
    </source>
</evidence>
<dbReference type="InterPro" id="IPR030678">
    <property type="entry name" value="Peptide/Ni-bd"/>
</dbReference>
<dbReference type="PATRIC" id="fig|582680.7.peg.144"/>
<evidence type="ECO:0000313" key="3">
    <source>
        <dbReference type="EMBL" id="KJL33128.1"/>
    </source>
</evidence>